<evidence type="ECO:0000313" key="3">
    <source>
        <dbReference type="Proteomes" id="UP000429607"/>
    </source>
</evidence>
<reference evidence="3 4" key="1">
    <citation type="submission" date="2018-09" db="EMBL/GenBank/DDBJ databases">
        <title>Genomic investigation of the strawberry pathogen Phytophthora fragariae indicates pathogenicity is determined by transcriptional variation in three key races.</title>
        <authorList>
            <person name="Adams T.M."/>
            <person name="Armitage A.D."/>
            <person name="Sobczyk M.K."/>
            <person name="Bates H.J."/>
            <person name="Dunwell J.M."/>
            <person name="Nellist C.F."/>
            <person name="Harrison R.J."/>
        </authorList>
    </citation>
    <scope>NUCLEOTIDE SEQUENCE [LARGE SCALE GENOMIC DNA]</scope>
    <source>
        <strain evidence="2 3">SCRP249</strain>
        <strain evidence="1 4">SCRP324</strain>
    </source>
</reference>
<dbReference type="EMBL" id="QXFV01000711">
    <property type="protein sequence ID" value="KAE9029449.1"/>
    <property type="molecule type" value="Genomic_DNA"/>
</dbReference>
<dbReference type="Proteomes" id="UP000435112">
    <property type="component" value="Unassembled WGS sequence"/>
</dbReference>
<evidence type="ECO:0000313" key="2">
    <source>
        <dbReference type="EMBL" id="KAE9029449.1"/>
    </source>
</evidence>
<evidence type="ECO:0000313" key="4">
    <source>
        <dbReference type="Proteomes" id="UP000435112"/>
    </source>
</evidence>
<protein>
    <submittedName>
        <fullName evidence="1">Uncharacterized protein</fullName>
    </submittedName>
</protein>
<evidence type="ECO:0000313" key="1">
    <source>
        <dbReference type="EMBL" id="KAE9023388.1"/>
    </source>
</evidence>
<name>A0A6A3LZ25_9STRA</name>
<dbReference type="Proteomes" id="UP000429607">
    <property type="component" value="Unassembled WGS sequence"/>
</dbReference>
<proteinExistence type="predicted"/>
<dbReference type="EMBL" id="QXFU01000712">
    <property type="protein sequence ID" value="KAE9023388.1"/>
    <property type="molecule type" value="Genomic_DNA"/>
</dbReference>
<organism evidence="1 4">
    <name type="scientific">Phytophthora rubi</name>
    <dbReference type="NCBI Taxonomy" id="129364"/>
    <lineage>
        <taxon>Eukaryota</taxon>
        <taxon>Sar</taxon>
        <taxon>Stramenopiles</taxon>
        <taxon>Oomycota</taxon>
        <taxon>Peronosporomycetes</taxon>
        <taxon>Peronosporales</taxon>
        <taxon>Peronosporaceae</taxon>
        <taxon>Phytophthora</taxon>
    </lineage>
</organism>
<gene>
    <name evidence="2" type="ORF">PR001_g11509</name>
    <name evidence="1" type="ORF">PR002_g11723</name>
</gene>
<accession>A0A6A3LZ25</accession>
<dbReference type="AlphaFoldDB" id="A0A6A3LZ25"/>
<sequence>MFAENFLSSSGGEDAVLTGNLKPDVLCEMPASGWEDVDELDTYDYMMAPFEPVRNTHSYPWLRQGYSGPTPEALRNPDSPIALFFFSTVAACGALLKRVQPRNGFVARRQSVQTLPNQAATQHSGSIAWGPS</sequence>
<dbReference type="OrthoDB" id="129251at2759"/>
<comment type="caution">
    <text evidence="1">The sequence shown here is derived from an EMBL/GenBank/DDBJ whole genome shotgun (WGS) entry which is preliminary data.</text>
</comment>